<reference evidence="2 3" key="1">
    <citation type="submission" date="2023-03" db="EMBL/GenBank/DDBJ databases">
        <title>High recombination rates correlate with genetic variation in Cardiocondyla obscurior ants.</title>
        <authorList>
            <person name="Errbii M."/>
        </authorList>
    </citation>
    <scope>NUCLEOTIDE SEQUENCE [LARGE SCALE GENOMIC DNA]</scope>
    <source>
        <strain evidence="2">Alpha-2009</strain>
        <tissue evidence="2">Whole body</tissue>
    </source>
</reference>
<evidence type="ECO:0000313" key="3">
    <source>
        <dbReference type="Proteomes" id="UP001430953"/>
    </source>
</evidence>
<protein>
    <submittedName>
        <fullName evidence="2">Uncharacterized protein</fullName>
    </submittedName>
</protein>
<evidence type="ECO:0000256" key="1">
    <source>
        <dbReference type="SAM" id="Phobius"/>
    </source>
</evidence>
<keyword evidence="1" id="KW-0472">Membrane</keyword>
<dbReference type="AlphaFoldDB" id="A0AAW2FUE8"/>
<feature type="transmembrane region" description="Helical" evidence="1">
    <location>
        <begin position="12"/>
        <end position="34"/>
    </location>
</feature>
<proteinExistence type="predicted"/>
<keyword evidence="1" id="KW-0812">Transmembrane</keyword>
<keyword evidence="3" id="KW-1185">Reference proteome</keyword>
<accession>A0AAW2FUE8</accession>
<dbReference type="Proteomes" id="UP001430953">
    <property type="component" value="Unassembled WGS sequence"/>
</dbReference>
<organism evidence="2 3">
    <name type="scientific">Cardiocondyla obscurior</name>
    <dbReference type="NCBI Taxonomy" id="286306"/>
    <lineage>
        <taxon>Eukaryota</taxon>
        <taxon>Metazoa</taxon>
        <taxon>Ecdysozoa</taxon>
        <taxon>Arthropoda</taxon>
        <taxon>Hexapoda</taxon>
        <taxon>Insecta</taxon>
        <taxon>Pterygota</taxon>
        <taxon>Neoptera</taxon>
        <taxon>Endopterygota</taxon>
        <taxon>Hymenoptera</taxon>
        <taxon>Apocrita</taxon>
        <taxon>Aculeata</taxon>
        <taxon>Formicoidea</taxon>
        <taxon>Formicidae</taxon>
        <taxon>Myrmicinae</taxon>
        <taxon>Cardiocondyla</taxon>
    </lineage>
</organism>
<gene>
    <name evidence="2" type="ORF">PUN28_009595</name>
</gene>
<sequence length="81" mass="9562">MNNNEIEELETYLFFITRAYVGSLVSLPCHLILITDYLFYSPIRNLTVSILRSGTRYSQRQISRKHSKYYRTRTKPAAQTI</sequence>
<name>A0AAW2FUE8_9HYME</name>
<evidence type="ECO:0000313" key="2">
    <source>
        <dbReference type="EMBL" id="KAL0119088.1"/>
    </source>
</evidence>
<dbReference type="EMBL" id="JADYXP020000008">
    <property type="protein sequence ID" value="KAL0119088.1"/>
    <property type="molecule type" value="Genomic_DNA"/>
</dbReference>
<keyword evidence="1" id="KW-1133">Transmembrane helix</keyword>
<comment type="caution">
    <text evidence="2">The sequence shown here is derived from an EMBL/GenBank/DDBJ whole genome shotgun (WGS) entry which is preliminary data.</text>
</comment>